<dbReference type="EMBL" id="JBHMCF010000011">
    <property type="protein sequence ID" value="MFB9470625.1"/>
    <property type="molecule type" value="Genomic_DNA"/>
</dbReference>
<feature type="transmembrane region" description="Helical" evidence="9">
    <location>
        <begin position="107"/>
        <end position="127"/>
    </location>
</feature>
<dbReference type="PROSITE" id="PS00216">
    <property type="entry name" value="SUGAR_TRANSPORT_1"/>
    <property type="match status" value="1"/>
</dbReference>
<dbReference type="PANTHER" id="PTHR23501:SF191">
    <property type="entry name" value="VACUOLAR BASIC AMINO ACID TRANSPORTER 4"/>
    <property type="match status" value="1"/>
</dbReference>
<evidence type="ECO:0000256" key="7">
    <source>
        <dbReference type="ARBA" id="ARBA00044273"/>
    </source>
</evidence>
<evidence type="ECO:0000256" key="6">
    <source>
        <dbReference type="ARBA" id="ARBA00023136"/>
    </source>
</evidence>
<feature type="compositionally biased region" description="Low complexity" evidence="8">
    <location>
        <begin position="221"/>
        <end position="239"/>
    </location>
</feature>
<dbReference type="Gene3D" id="1.20.1250.20">
    <property type="entry name" value="MFS general substrate transporter like domains"/>
    <property type="match status" value="1"/>
</dbReference>
<dbReference type="Gene3D" id="1.20.1720.10">
    <property type="entry name" value="Multidrug resistance protein D"/>
    <property type="match status" value="1"/>
</dbReference>
<organism evidence="11 12">
    <name type="scientific">Nonomuraea salmonea</name>
    <dbReference type="NCBI Taxonomy" id="46181"/>
    <lineage>
        <taxon>Bacteria</taxon>
        <taxon>Bacillati</taxon>
        <taxon>Actinomycetota</taxon>
        <taxon>Actinomycetes</taxon>
        <taxon>Streptosporangiales</taxon>
        <taxon>Streptosporangiaceae</taxon>
        <taxon>Nonomuraea</taxon>
    </lineage>
</organism>
<evidence type="ECO:0000313" key="12">
    <source>
        <dbReference type="Proteomes" id="UP001589568"/>
    </source>
</evidence>
<feature type="transmembrane region" description="Helical" evidence="9">
    <location>
        <begin position="341"/>
        <end position="359"/>
    </location>
</feature>
<feature type="transmembrane region" description="Helical" evidence="9">
    <location>
        <begin position="475"/>
        <end position="496"/>
    </location>
</feature>
<evidence type="ECO:0000256" key="8">
    <source>
        <dbReference type="SAM" id="MobiDB-lite"/>
    </source>
</evidence>
<gene>
    <name evidence="11" type="ORF">ACFFR3_13980</name>
</gene>
<feature type="transmembrane region" description="Helical" evidence="9">
    <location>
        <begin position="576"/>
        <end position="596"/>
    </location>
</feature>
<comment type="caution">
    <text evidence="11">The sequence shown here is derived from an EMBL/GenBank/DDBJ whole genome shotgun (WGS) entry which is preliminary data.</text>
</comment>
<dbReference type="RefSeq" id="WP_379483238.1">
    <property type="nucleotide sequence ID" value="NZ_JBHMCF010000011.1"/>
</dbReference>
<evidence type="ECO:0000256" key="1">
    <source>
        <dbReference type="ARBA" id="ARBA00004429"/>
    </source>
</evidence>
<dbReference type="PROSITE" id="PS50850">
    <property type="entry name" value="MFS"/>
    <property type="match status" value="1"/>
</dbReference>
<feature type="transmembrane region" description="Helical" evidence="9">
    <location>
        <begin position="134"/>
        <end position="153"/>
    </location>
</feature>
<protein>
    <recommendedName>
        <fullName evidence="7">MFS-type drug efflux transporter P55</fullName>
    </recommendedName>
</protein>
<evidence type="ECO:0000256" key="9">
    <source>
        <dbReference type="SAM" id="Phobius"/>
    </source>
</evidence>
<feature type="transmembrane region" description="Helical" evidence="9">
    <location>
        <begin position="443"/>
        <end position="463"/>
    </location>
</feature>
<keyword evidence="12" id="KW-1185">Reference proteome</keyword>
<keyword evidence="4 9" id="KW-0812">Transmembrane</keyword>
<evidence type="ECO:0000256" key="5">
    <source>
        <dbReference type="ARBA" id="ARBA00022989"/>
    </source>
</evidence>
<keyword evidence="3" id="KW-1003">Cell membrane</keyword>
<feature type="transmembrane region" description="Helical" evidence="9">
    <location>
        <begin position="311"/>
        <end position="329"/>
    </location>
</feature>
<feature type="transmembrane region" description="Helical" evidence="9">
    <location>
        <begin position="173"/>
        <end position="195"/>
    </location>
</feature>
<keyword evidence="6 9" id="KW-0472">Membrane</keyword>
<feature type="region of interest" description="Disordered" evidence="8">
    <location>
        <begin position="221"/>
        <end position="291"/>
    </location>
</feature>
<evidence type="ECO:0000256" key="4">
    <source>
        <dbReference type="ARBA" id="ARBA00022692"/>
    </source>
</evidence>
<keyword evidence="3" id="KW-0997">Cell inner membrane</keyword>
<evidence type="ECO:0000256" key="2">
    <source>
        <dbReference type="ARBA" id="ARBA00022448"/>
    </source>
</evidence>
<feature type="transmembrane region" description="Helical" evidence="9">
    <location>
        <begin position="379"/>
        <end position="401"/>
    </location>
</feature>
<accession>A0ABV5NJZ5</accession>
<dbReference type="InterPro" id="IPR005829">
    <property type="entry name" value="Sugar_transporter_CS"/>
</dbReference>
<dbReference type="InterPro" id="IPR036259">
    <property type="entry name" value="MFS_trans_sf"/>
</dbReference>
<dbReference type="SUPFAM" id="SSF103473">
    <property type="entry name" value="MFS general substrate transporter"/>
    <property type="match status" value="2"/>
</dbReference>
<proteinExistence type="predicted"/>
<comment type="subcellular location">
    <subcellularLocation>
        <location evidence="1">Cell inner membrane</location>
        <topology evidence="1">Multi-pass membrane protein</topology>
    </subcellularLocation>
</comment>
<dbReference type="PRINTS" id="PR01036">
    <property type="entry name" value="TCRTETB"/>
</dbReference>
<dbReference type="InterPro" id="IPR011701">
    <property type="entry name" value="MFS"/>
</dbReference>
<keyword evidence="5 9" id="KW-1133">Transmembrane helix</keyword>
<feature type="compositionally biased region" description="Low complexity" evidence="8">
    <location>
        <begin position="256"/>
        <end position="267"/>
    </location>
</feature>
<feature type="transmembrane region" description="Helical" evidence="9">
    <location>
        <begin position="413"/>
        <end position="436"/>
    </location>
</feature>
<feature type="transmembrane region" description="Helical" evidence="9">
    <location>
        <begin position="77"/>
        <end position="95"/>
    </location>
</feature>
<keyword evidence="2" id="KW-0813">Transport</keyword>
<feature type="transmembrane region" description="Helical" evidence="9">
    <location>
        <begin position="47"/>
        <end position="65"/>
    </location>
</feature>
<feature type="domain" description="Major facilitator superfamily (MFS) profile" evidence="10">
    <location>
        <begin position="8"/>
        <end position="598"/>
    </location>
</feature>
<sequence>MRRARRVVLGAGGAVVLLAALDAYVVVTVLVAIAGDVGIPLNHLERATPIVTGFLLGYVAAMPLLGRLSDRYGRRPLIHACLAAFALGSVLTALASGEIMVVTGRTVQGVAGGALLPITMALIGDLWDEHERPVALGAVGAAQELGSALGPLYGGLLAGIPSTVVAGLELGGWHAIFWINVPLAALAALAIHLTLPPGPARAVEAGADVRRETAGPIVAAHPSAVSAAPPAEGEATGGAVDASAHARRRPGETVSAAEGAAPGAAVEADADARPETAEAPASAVGGRPATTPESAAAGAGVAVAAGGRVDLVGGGLLALALALLVIGLYNPDPAAAVLPPWGVPLIVASVVVGAGFVWWEVRSPVRLIDLTGARKGPLLATLAVSFLAGAALLVTMVFVPITAQTLLGTDELGASLVLARFLAALTVAAFLGGLLARRLGDRAVAMAGMIPAAAGYALMSRWPLDLAGAGLTVDLTLALAGLGLGLVIAPVSSAVLRVSRPDQHGVASAAVVVARMMGMLVGIAAVSAWGFYRFQSLTAHLDTPLPFGVDAATYQRQLADYTELVQAALHTEYTEMFLVTAFICLLGAAVAVRMPARR</sequence>
<reference evidence="11 12" key="1">
    <citation type="submission" date="2024-09" db="EMBL/GenBank/DDBJ databases">
        <authorList>
            <person name="Sun Q."/>
            <person name="Mori K."/>
        </authorList>
    </citation>
    <scope>NUCLEOTIDE SEQUENCE [LARGE SCALE GENOMIC DNA]</scope>
    <source>
        <strain evidence="11 12">JCM 3324</strain>
    </source>
</reference>
<feature type="transmembrane region" description="Helical" evidence="9">
    <location>
        <begin position="508"/>
        <end position="532"/>
    </location>
</feature>
<name>A0ABV5NJZ5_9ACTN</name>
<evidence type="ECO:0000259" key="10">
    <source>
        <dbReference type="PROSITE" id="PS50850"/>
    </source>
</evidence>
<dbReference type="Proteomes" id="UP001589568">
    <property type="component" value="Unassembled WGS sequence"/>
</dbReference>
<dbReference type="Pfam" id="PF07690">
    <property type="entry name" value="MFS_1"/>
    <property type="match status" value="1"/>
</dbReference>
<dbReference type="PANTHER" id="PTHR23501">
    <property type="entry name" value="MAJOR FACILITATOR SUPERFAMILY"/>
    <property type="match status" value="1"/>
</dbReference>
<dbReference type="InterPro" id="IPR020846">
    <property type="entry name" value="MFS_dom"/>
</dbReference>
<evidence type="ECO:0000313" key="11">
    <source>
        <dbReference type="EMBL" id="MFB9470625.1"/>
    </source>
</evidence>
<evidence type="ECO:0000256" key="3">
    <source>
        <dbReference type="ARBA" id="ARBA00022519"/>
    </source>
</evidence>